<dbReference type="STRING" id="225164.V3ZWJ1"/>
<dbReference type="HOGENOM" id="CLU_149433_2_1_1"/>
<feature type="non-terminal residue" evidence="2">
    <location>
        <position position="86"/>
    </location>
</feature>
<dbReference type="AlphaFoldDB" id="V3ZWJ1"/>
<dbReference type="SUPFAM" id="SSF50156">
    <property type="entry name" value="PDZ domain-like"/>
    <property type="match status" value="1"/>
</dbReference>
<keyword evidence="3" id="KW-1185">Reference proteome</keyword>
<dbReference type="RefSeq" id="XP_009053453.1">
    <property type="nucleotide sequence ID" value="XM_009055205.1"/>
</dbReference>
<feature type="non-terminal residue" evidence="2">
    <location>
        <position position="1"/>
    </location>
</feature>
<reference evidence="2 3" key="1">
    <citation type="journal article" date="2013" name="Nature">
        <title>Insights into bilaterian evolution from three spiralian genomes.</title>
        <authorList>
            <person name="Simakov O."/>
            <person name="Marletaz F."/>
            <person name="Cho S.J."/>
            <person name="Edsinger-Gonzales E."/>
            <person name="Havlak P."/>
            <person name="Hellsten U."/>
            <person name="Kuo D.H."/>
            <person name="Larsson T."/>
            <person name="Lv J."/>
            <person name="Arendt D."/>
            <person name="Savage R."/>
            <person name="Osoegawa K."/>
            <person name="de Jong P."/>
            <person name="Grimwood J."/>
            <person name="Chapman J.A."/>
            <person name="Shapiro H."/>
            <person name="Aerts A."/>
            <person name="Otillar R.P."/>
            <person name="Terry A.Y."/>
            <person name="Boore J.L."/>
            <person name="Grigoriev I.V."/>
            <person name="Lindberg D.R."/>
            <person name="Seaver E.C."/>
            <person name="Weisblat D.A."/>
            <person name="Putnam N.H."/>
            <person name="Rokhsar D.S."/>
        </authorList>
    </citation>
    <scope>NUCLEOTIDE SEQUENCE [LARGE SCALE GENOMIC DNA]</scope>
</reference>
<dbReference type="CTD" id="20252841"/>
<dbReference type="PANTHER" id="PTHR46900:SF2">
    <property type="entry name" value="TYROSINE-PROTEIN PHOSPHATASE NON-RECEPTOR TYPE 13"/>
    <property type="match status" value="1"/>
</dbReference>
<evidence type="ECO:0000313" key="2">
    <source>
        <dbReference type="EMBL" id="ESO95858.1"/>
    </source>
</evidence>
<dbReference type="KEGG" id="lgi:LOTGIDRAFT_89318"/>
<dbReference type="Proteomes" id="UP000030746">
    <property type="component" value="Unassembled WGS sequence"/>
</dbReference>
<evidence type="ECO:0000313" key="3">
    <source>
        <dbReference type="Proteomes" id="UP000030746"/>
    </source>
</evidence>
<dbReference type="Gene3D" id="2.30.42.10">
    <property type="match status" value="1"/>
</dbReference>
<feature type="domain" description="PDZ" evidence="1">
    <location>
        <begin position="1"/>
        <end position="79"/>
    </location>
</feature>
<protein>
    <recommendedName>
        <fullName evidence="1">PDZ domain-containing protein</fullName>
    </recommendedName>
</protein>
<dbReference type="SMART" id="SM00228">
    <property type="entry name" value="PDZ"/>
    <property type="match status" value="1"/>
</dbReference>
<dbReference type="InterPro" id="IPR001478">
    <property type="entry name" value="PDZ"/>
</dbReference>
<dbReference type="PANTHER" id="PTHR46900">
    <property type="entry name" value="TYROSINE-PROTEIN PHOSPHATASE NON-RECEPTOR TYPE 13"/>
    <property type="match status" value="1"/>
</dbReference>
<organism evidence="2 3">
    <name type="scientific">Lottia gigantea</name>
    <name type="common">Giant owl limpet</name>
    <dbReference type="NCBI Taxonomy" id="225164"/>
    <lineage>
        <taxon>Eukaryota</taxon>
        <taxon>Metazoa</taxon>
        <taxon>Spiralia</taxon>
        <taxon>Lophotrochozoa</taxon>
        <taxon>Mollusca</taxon>
        <taxon>Gastropoda</taxon>
        <taxon>Patellogastropoda</taxon>
        <taxon>Lottioidea</taxon>
        <taxon>Lottiidae</taxon>
        <taxon>Lottia</taxon>
    </lineage>
</organism>
<dbReference type="PROSITE" id="PS50106">
    <property type="entry name" value="PDZ"/>
    <property type="match status" value="1"/>
</dbReference>
<dbReference type="InterPro" id="IPR052074">
    <property type="entry name" value="NonRcpt_TyrProt_Phosphatase"/>
</dbReference>
<dbReference type="InterPro" id="IPR036034">
    <property type="entry name" value="PDZ_sf"/>
</dbReference>
<dbReference type="OMA" id="GMSHNET"/>
<proteinExistence type="predicted"/>
<dbReference type="Pfam" id="PF00595">
    <property type="entry name" value="PDZ"/>
    <property type="match status" value="1"/>
</dbReference>
<dbReference type="GeneID" id="20252841"/>
<sequence>DHGIGMTIVGGESTGKLDLGIFVKSVVPNGPADRSGQIFPGDRILAINSQSLEGVQHQGAVKIIRDSKSDVTLLLSQVRAPRTLRR</sequence>
<dbReference type="OrthoDB" id="165498at2759"/>
<accession>V3ZWJ1</accession>
<dbReference type="EMBL" id="KB201602">
    <property type="protein sequence ID" value="ESO95858.1"/>
    <property type="molecule type" value="Genomic_DNA"/>
</dbReference>
<name>V3ZWJ1_LOTGI</name>
<gene>
    <name evidence="2" type="ORF">LOTGIDRAFT_89318</name>
</gene>
<evidence type="ECO:0000259" key="1">
    <source>
        <dbReference type="PROSITE" id="PS50106"/>
    </source>
</evidence>